<dbReference type="PANTHER" id="PTHR37535:SF2">
    <property type="entry name" value="FINGER DOMAIN PROTEIN, PUTATIVE (AFU_ORTHOLOGUE AFUA_6G09300)-RELATED"/>
    <property type="match status" value="1"/>
</dbReference>
<evidence type="ECO:0000256" key="2">
    <source>
        <dbReference type="SAM" id="MobiDB-lite"/>
    </source>
</evidence>
<dbReference type="STRING" id="1325735.A0A428SJ84"/>
<feature type="region of interest" description="Disordered" evidence="2">
    <location>
        <begin position="653"/>
        <end position="686"/>
    </location>
</feature>
<dbReference type="EMBL" id="NKCK01000239">
    <property type="protein sequence ID" value="RSL89860.1"/>
    <property type="molecule type" value="Genomic_DNA"/>
</dbReference>
<comment type="caution">
    <text evidence="3">The sequence shown here is derived from an EMBL/GenBank/DDBJ whole genome shotgun (WGS) entry which is preliminary data.</text>
</comment>
<proteinExistence type="predicted"/>
<organism evidence="3 4">
    <name type="scientific">Fusarium oligoseptatum</name>
    <dbReference type="NCBI Taxonomy" id="2604345"/>
    <lineage>
        <taxon>Eukaryota</taxon>
        <taxon>Fungi</taxon>
        <taxon>Dikarya</taxon>
        <taxon>Ascomycota</taxon>
        <taxon>Pezizomycotina</taxon>
        <taxon>Sordariomycetes</taxon>
        <taxon>Hypocreomycetidae</taxon>
        <taxon>Hypocreales</taxon>
        <taxon>Nectriaceae</taxon>
        <taxon>Fusarium</taxon>
        <taxon>Fusarium solani species complex</taxon>
    </lineage>
</organism>
<feature type="coiled-coil region" evidence="1">
    <location>
        <begin position="547"/>
        <end position="578"/>
    </location>
</feature>
<feature type="compositionally biased region" description="Low complexity" evidence="2">
    <location>
        <begin position="671"/>
        <end position="682"/>
    </location>
</feature>
<evidence type="ECO:0000313" key="4">
    <source>
        <dbReference type="Proteomes" id="UP000287144"/>
    </source>
</evidence>
<keyword evidence="1" id="KW-0175">Coiled coil</keyword>
<dbReference type="Proteomes" id="UP000287144">
    <property type="component" value="Unassembled WGS sequence"/>
</dbReference>
<feature type="compositionally biased region" description="Acidic residues" evidence="2">
    <location>
        <begin position="65"/>
        <end position="91"/>
    </location>
</feature>
<dbReference type="AlphaFoldDB" id="A0A428SJ84"/>
<feature type="region of interest" description="Disordered" evidence="2">
    <location>
        <begin position="24"/>
        <end position="95"/>
    </location>
</feature>
<accession>A0A428SJ84</accession>
<dbReference type="Pfam" id="PF11917">
    <property type="entry name" value="DUF3435"/>
    <property type="match status" value="1"/>
</dbReference>
<dbReference type="PANTHER" id="PTHR37535">
    <property type="entry name" value="FLUG DOMAIN PROTEIN"/>
    <property type="match status" value="1"/>
</dbReference>
<feature type="compositionally biased region" description="Acidic residues" evidence="2">
    <location>
        <begin position="30"/>
        <end position="46"/>
    </location>
</feature>
<gene>
    <name evidence="3" type="ORF">CEP52_014753</name>
</gene>
<feature type="compositionally biased region" description="Basic residues" evidence="2">
    <location>
        <begin position="657"/>
        <end position="667"/>
    </location>
</feature>
<protein>
    <submittedName>
        <fullName evidence="3">Uncharacterized protein</fullName>
    </submittedName>
</protein>
<evidence type="ECO:0000256" key="1">
    <source>
        <dbReference type="SAM" id="Coils"/>
    </source>
</evidence>
<evidence type="ECO:0000313" key="3">
    <source>
        <dbReference type="EMBL" id="RSL89860.1"/>
    </source>
</evidence>
<keyword evidence="4" id="KW-1185">Reference proteome</keyword>
<sequence>MRSRSQSSDLFSLRDDDCIFDVDGVGLSDIDTDPTDASDAVSDPDLDVCSPGGSIYGECLTSENDASDNDGDQLSDIDIDPSDPSDSELDVADACPGAGDDLSPEFFLQMQDDPDDEDANKTLYADSTTKQLDGIEWRWNTYCEYTKQDSKLCLRNLSFGKARAFFTWVVTRKTGVGGRRLPGLKSARSLNQYWKEFRLVYERETGKKIDSLFKRKMCRVIRTLATKHDLTSQPRENRCMTIEDLEKQSKTTISTTKKTFRIGEHRIYALLFLLLIAPSGSRPQALLFLRYGDLNIHLVRDPEGGPHRTLISFKLHFTKTFLGEKETNTLTLPEIIFDATLLLSANNLLLGLIFHHKAFEAPSLTSPEHFDKLDIHPGELELLLPLKEGMNDTFVFRDTIKTALEGYVLSKNKPITYQMIAAWTKTMSELAGFAAFILYTLRYNSANEFDSSPSISDGLRNLLLQHASSTTFRKHYLGRVVSIDTMAIVRRRKQQEALMRQACSLGHSISTRRPTELTAEQSAAVDSDPQIQELLVRRQRLRAAKGSPKVREKLNTLTKELQNLRAKLRREHKQKYRREWSRKQAVIDIEKQLAGQTFEQPPVSPSSLNEDAHPAQKRLLDALTTPMADTIEGERCRRNNAILAVMAYCSVQEPPSRRTKKTTRSNKSHAPLGPETTTGGEPETNDAIGTAIASVYVKDPRERSRTCFLCVGRATTLKPWDPDVKRLIEPFYSAGDLSKHFKRRHLSNIQGDEELYCRLCPRKMANACAHSFRMIKSDSTLIQWVCQHCRSGPHWMIFECTYCKLHLCRPRTQG</sequence>
<name>A0A428SJ84_9HYPO</name>
<dbReference type="InterPro" id="IPR021842">
    <property type="entry name" value="DUF3435"/>
</dbReference>
<reference evidence="3 4" key="1">
    <citation type="submission" date="2017-06" db="EMBL/GenBank/DDBJ databases">
        <title>Comparative genomic analysis of Ambrosia Fusariam Clade fungi.</title>
        <authorList>
            <person name="Stajich J.E."/>
            <person name="Carrillo J."/>
            <person name="Kijimoto T."/>
            <person name="Eskalen A."/>
            <person name="O'Donnell K."/>
            <person name="Kasson M."/>
        </authorList>
    </citation>
    <scope>NUCLEOTIDE SEQUENCE [LARGE SCALE GENOMIC DNA]</scope>
    <source>
        <strain evidence="3 4">NRRL62579</strain>
    </source>
</reference>